<evidence type="ECO:0000313" key="3">
    <source>
        <dbReference type="Proteomes" id="UP001214201"/>
    </source>
</evidence>
<name>A0ABY7YA89_9XANT</name>
<gene>
    <name evidence="2" type="ORF">K6978_15430</name>
</gene>
<evidence type="ECO:0000313" key="2">
    <source>
        <dbReference type="EMBL" id="WDM70764.1"/>
    </source>
</evidence>
<dbReference type="RefSeq" id="WP_126941949.1">
    <property type="nucleotide sequence ID" value="NZ_CP082213.1"/>
</dbReference>
<dbReference type="EMBL" id="CP082214">
    <property type="protein sequence ID" value="WDM70764.1"/>
    <property type="molecule type" value="Genomic_DNA"/>
</dbReference>
<organism evidence="2 3">
    <name type="scientific">Xanthomonas cucurbitae</name>
    <dbReference type="NCBI Taxonomy" id="56453"/>
    <lineage>
        <taxon>Bacteria</taxon>
        <taxon>Pseudomonadati</taxon>
        <taxon>Pseudomonadota</taxon>
        <taxon>Gammaproteobacteria</taxon>
        <taxon>Lysobacterales</taxon>
        <taxon>Lysobacteraceae</taxon>
        <taxon>Xanthomonas</taxon>
    </lineage>
</organism>
<reference evidence="2 3" key="1">
    <citation type="submission" date="2021-08" db="EMBL/GenBank/DDBJ databases">
        <title>Genome sequences of Xanthomonas cucurbitae isolates from 5 Midwestern US states.</title>
        <authorList>
            <person name="Hind S.R."/>
        </authorList>
    </citation>
    <scope>NUCLEOTIDE SEQUENCE [LARGE SCALE GENOMIC DNA]</scope>
    <source>
        <strain evidence="2 3">OH_261</strain>
    </source>
</reference>
<dbReference type="Proteomes" id="UP001214201">
    <property type="component" value="Chromosome"/>
</dbReference>
<keyword evidence="3" id="KW-1185">Reference proteome</keyword>
<sequence>MSAPFQPLGCGLHGVQTRLPEHDEKEQHVASARLDATSRIVAALHAAGGMLTAAQLREELSDLESGVRYMAVNHLKNTGVIESQGKASNIIYSLVRSSPLDAAEAPSEVATAPTPAPETETVPSAEPPAAEHLDRFLSHRSRLLVGSDGCIQGLRLETRPPCAINERLDAIADDLQDALEDACEARLPHALIAALVASSGALRRARKTLTA</sequence>
<accession>A0ABY7YA89</accession>
<evidence type="ECO:0000256" key="1">
    <source>
        <dbReference type="SAM" id="MobiDB-lite"/>
    </source>
</evidence>
<proteinExistence type="predicted"/>
<protein>
    <recommendedName>
        <fullName evidence="4">MarR family transcriptional regulator</fullName>
    </recommendedName>
</protein>
<feature type="region of interest" description="Disordered" evidence="1">
    <location>
        <begin position="103"/>
        <end position="126"/>
    </location>
</feature>
<evidence type="ECO:0008006" key="4">
    <source>
        <dbReference type="Google" id="ProtNLM"/>
    </source>
</evidence>